<dbReference type="SUPFAM" id="SSF55174">
    <property type="entry name" value="Alpha-L RNA-binding motif"/>
    <property type="match status" value="1"/>
</dbReference>
<evidence type="ECO:0000256" key="11">
    <source>
        <dbReference type="HAMAP-Rule" id="MF_02006"/>
    </source>
</evidence>
<dbReference type="STRING" id="188915.AWC02_01960"/>
<dbReference type="SMART" id="SM00363">
    <property type="entry name" value="S4"/>
    <property type="match status" value="1"/>
</dbReference>
<feature type="binding site" evidence="11">
    <location>
        <position position="174"/>
    </location>
    <ligand>
        <name>L-tyrosine</name>
        <dbReference type="ChEBI" id="CHEBI:58315"/>
    </ligand>
</feature>
<keyword evidence="4 11" id="KW-0547">Nucleotide-binding</keyword>
<gene>
    <name evidence="11" type="primary">tyrS</name>
    <name evidence="14" type="ORF">AWC02_01960</name>
</gene>
<keyword evidence="8 11" id="KW-0030">Aminoacyl-tRNA synthetase</keyword>
<dbReference type="InterPro" id="IPR036986">
    <property type="entry name" value="S4_RNA-bd_sf"/>
</dbReference>
<keyword evidence="7 11" id="KW-0648">Protein biosynthesis</keyword>
<dbReference type="Gene3D" id="1.10.240.10">
    <property type="entry name" value="Tyrosyl-Transfer RNA Synthetase"/>
    <property type="match status" value="1"/>
</dbReference>
<keyword evidence="5 11" id="KW-0067">ATP-binding</keyword>
<sequence>MPTTILDELSWRGLIAQSTDLDALTAEVTRGPITVYAGFDPTAPSLHAGNLVPLLALRRFQRAGHRPIVLAGGATGLIGDPRDSGERTLNTADTVAQWSERIRGQLERFVDFDTGPTGAVVVNNLDWTAPLSAVEFLRDVGKHFSVNVMLDRDTIRRRLEEGISYTEFSYMLLQANDYVQLHQRYGCALQIGGSDQWGNIIAGVRLVRQKLGATVHALTVPLVTAADGTKFGKSTGGGSLWLDPEMTSPYAWYQYFFNTADADVIRYLRWFTFLTAEELAELEEATAARPHERAAQRALAREFTTLVHGQAATEAVELASQALFGRGELSRLDEATLTAALQETQVARLEPGGADGIVDLLVATGLSASRGAARRTIGEGGVSVNNVRVDSEEWTPQPQDFLHGRWLVLRRGKRNVAGVERA</sequence>
<dbReference type="InterPro" id="IPR002307">
    <property type="entry name" value="Tyr-tRNA-ligase"/>
</dbReference>
<keyword evidence="15" id="KW-1185">Reference proteome</keyword>
<evidence type="ECO:0000256" key="12">
    <source>
        <dbReference type="PROSITE-ProRule" id="PRU00182"/>
    </source>
</evidence>
<keyword evidence="2 11" id="KW-0963">Cytoplasm</keyword>
<feature type="domain" description="RNA-binding S4" evidence="13">
    <location>
        <begin position="356"/>
        <end position="417"/>
    </location>
</feature>
<evidence type="ECO:0000256" key="3">
    <source>
        <dbReference type="ARBA" id="ARBA00022598"/>
    </source>
</evidence>
<dbReference type="InterPro" id="IPR024107">
    <property type="entry name" value="Tyr-tRNA-ligase_bac_1"/>
</dbReference>
<comment type="subunit">
    <text evidence="11">Homodimer.</text>
</comment>
<dbReference type="AlphaFoldDB" id="A0A1X1U9R3"/>
<keyword evidence="3 11" id="KW-0436">Ligase</keyword>
<feature type="binding site" evidence="11">
    <location>
        <position position="36"/>
    </location>
    <ligand>
        <name>L-tyrosine</name>
        <dbReference type="ChEBI" id="CHEBI:58315"/>
    </ligand>
</feature>
<evidence type="ECO:0000256" key="8">
    <source>
        <dbReference type="ARBA" id="ARBA00023146"/>
    </source>
</evidence>
<dbReference type="GO" id="GO:0005524">
    <property type="term" value="F:ATP binding"/>
    <property type="evidence" value="ECO:0007669"/>
    <property type="project" value="UniProtKB-UniRule"/>
</dbReference>
<evidence type="ECO:0000256" key="5">
    <source>
        <dbReference type="ARBA" id="ARBA00022840"/>
    </source>
</evidence>
<reference evidence="14 15" key="1">
    <citation type="submission" date="2016-01" db="EMBL/GenBank/DDBJ databases">
        <title>The new phylogeny of the genus Mycobacterium.</title>
        <authorList>
            <person name="Tarcisio F."/>
            <person name="Conor M."/>
            <person name="Antonella G."/>
            <person name="Elisabetta G."/>
            <person name="Giulia F.S."/>
            <person name="Sara T."/>
            <person name="Anna F."/>
            <person name="Clotilde B."/>
            <person name="Roberto B."/>
            <person name="Veronica D.S."/>
            <person name="Fabio R."/>
            <person name="Monica P."/>
            <person name="Olivier J."/>
            <person name="Enrico T."/>
            <person name="Nicola S."/>
        </authorList>
    </citation>
    <scope>NUCLEOTIDE SEQUENCE [LARGE SCALE GENOMIC DNA]</scope>
    <source>
        <strain evidence="14 15">ATCC 27353</strain>
    </source>
</reference>
<feature type="short sequence motif" description="'KMSKS' region" evidence="11">
    <location>
        <begin position="230"/>
        <end position="234"/>
    </location>
</feature>
<dbReference type="EC" id="6.1.1.1" evidence="11"/>
<dbReference type="PANTHER" id="PTHR11766:SF0">
    <property type="entry name" value="TYROSINE--TRNA LIGASE, MITOCHONDRIAL"/>
    <property type="match status" value="1"/>
</dbReference>
<accession>A0A1X1U9R3</accession>
<dbReference type="Gene3D" id="3.10.290.10">
    <property type="entry name" value="RNA-binding S4 domain"/>
    <property type="match status" value="1"/>
</dbReference>
<dbReference type="Gene3D" id="3.40.50.620">
    <property type="entry name" value="HUPs"/>
    <property type="match status" value="1"/>
</dbReference>
<evidence type="ECO:0000256" key="7">
    <source>
        <dbReference type="ARBA" id="ARBA00022917"/>
    </source>
</evidence>
<evidence type="ECO:0000313" key="14">
    <source>
        <dbReference type="EMBL" id="ORV53488.1"/>
    </source>
</evidence>
<proteinExistence type="inferred from homology"/>
<dbReference type="InterPro" id="IPR002305">
    <property type="entry name" value="aa-tRNA-synth_Ic"/>
</dbReference>
<dbReference type="InterPro" id="IPR024088">
    <property type="entry name" value="Tyr-tRNA-ligase_bac-type"/>
</dbReference>
<feature type="binding site" evidence="11">
    <location>
        <position position="170"/>
    </location>
    <ligand>
        <name>L-tyrosine</name>
        <dbReference type="ChEBI" id="CHEBI:58315"/>
    </ligand>
</feature>
<dbReference type="InterPro" id="IPR001412">
    <property type="entry name" value="aa-tRNA-synth_I_CS"/>
</dbReference>
<feature type="binding site" evidence="11">
    <location>
        <position position="233"/>
    </location>
    <ligand>
        <name>ATP</name>
        <dbReference type="ChEBI" id="CHEBI:30616"/>
    </ligand>
</feature>
<dbReference type="NCBIfam" id="TIGR00234">
    <property type="entry name" value="tyrS"/>
    <property type="match status" value="1"/>
</dbReference>
<dbReference type="GO" id="GO:0003723">
    <property type="term" value="F:RNA binding"/>
    <property type="evidence" value="ECO:0007669"/>
    <property type="project" value="UniProtKB-KW"/>
</dbReference>
<feature type="short sequence motif" description="'HIGH' region" evidence="11">
    <location>
        <begin position="41"/>
        <end position="50"/>
    </location>
</feature>
<dbReference type="GO" id="GO:0005829">
    <property type="term" value="C:cytosol"/>
    <property type="evidence" value="ECO:0007669"/>
    <property type="project" value="TreeGrafter"/>
</dbReference>
<evidence type="ECO:0000259" key="13">
    <source>
        <dbReference type="SMART" id="SM00363"/>
    </source>
</evidence>
<dbReference type="PROSITE" id="PS00178">
    <property type="entry name" value="AA_TRNA_LIGASE_I"/>
    <property type="match status" value="1"/>
</dbReference>
<dbReference type="Pfam" id="PF22421">
    <property type="entry name" value="SYY_C-terminal"/>
    <property type="match status" value="1"/>
</dbReference>
<dbReference type="GO" id="GO:0042803">
    <property type="term" value="F:protein homodimerization activity"/>
    <property type="evidence" value="ECO:0007669"/>
    <property type="project" value="UniProtKB-ARBA"/>
</dbReference>
<dbReference type="RefSeq" id="WP_085126417.1">
    <property type="nucleotide sequence ID" value="NZ_LQOT01000007.1"/>
</dbReference>
<evidence type="ECO:0000256" key="6">
    <source>
        <dbReference type="ARBA" id="ARBA00022884"/>
    </source>
</evidence>
<dbReference type="PROSITE" id="PS50889">
    <property type="entry name" value="S4"/>
    <property type="match status" value="1"/>
</dbReference>
<dbReference type="Pfam" id="PF00579">
    <property type="entry name" value="tRNA-synt_1b"/>
    <property type="match status" value="1"/>
</dbReference>
<dbReference type="InterPro" id="IPR014729">
    <property type="entry name" value="Rossmann-like_a/b/a_fold"/>
</dbReference>
<dbReference type="InterPro" id="IPR054608">
    <property type="entry name" value="SYY-like_C"/>
</dbReference>
<evidence type="ECO:0000256" key="10">
    <source>
        <dbReference type="ARBA" id="ARBA00060965"/>
    </source>
</evidence>
<evidence type="ECO:0000256" key="9">
    <source>
        <dbReference type="ARBA" id="ARBA00048248"/>
    </source>
</evidence>
<dbReference type="FunFam" id="1.10.240.10:FF:000001">
    <property type="entry name" value="Tyrosine--tRNA ligase"/>
    <property type="match status" value="1"/>
</dbReference>
<dbReference type="SUPFAM" id="SSF52374">
    <property type="entry name" value="Nucleotidylyl transferase"/>
    <property type="match status" value="1"/>
</dbReference>
<dbReference type="CDD" id="cd00805">
    <property type="entry name" value="TyrRS_core"/>
    <property type="match status" value="1"/>
</dbReference>
<dbReference type="Proteomes" id="UP000193465">
    <property type="component" value="Unassembled WGS sequence"/>
</dbReference>
<dbReference type="HAMAP" id="MF_02006">
    <property type="entry name" value="Tyr_tRNA_synth_type1"/>
    <property type="match status" value="1"/>
</dbReference>
<keyword evidence="6 12" id="KW-0694">RNA-binding</keyword>
<evidence type="ECO:0000256" key="2">
    <source>
        <dbReference type="ARBA" id="ARBA00022490"/>
    </source>
</evidence>
<dbReference type="InterPro" id="IPR002942">
    <property type="entry name" value="S4_RNA-bd"/>
</dbReference>
<comment type="subcellular location">
    <subcellularLocation>
        <location evidence="1 11">Cytoplasm</location>
    </subcellularLocation>
</comment>
<comment type="caution">
    <text evidence="14">The sequence shown here is derived from an EMBL/GenBank/DDBJ whole genome shotgun (WGS) entry which is preliminary data.</text>
</comment>
<comment type="catalytic activity">
    <reaction evidence="9 11">
        <text>tRNA(Tyr) + L-tyrosine + ATP = L-tyrosyl-tRNA(Tyr) + AMP + diphosphate + H(+)</text>
        <dbReference type="Rhea" id="RHEA:10220"/>
        <dbReference type="Rhea" id="RHEA-COMP:9706"/>
        <dbReference type="Rhea" id="RHEA-COMP:9707"/>
        <dbReference type="ChEBI" id="CHEBI:15378"/>
        <dbReference type="ChEBI" id="CHEBI:30616"/>
        <dbReference type="ChEBI" id="CHEBI:33019"/>
        <dbReference type="ChEBI" id="CHEBI:58315"/>
        <dbReference type="ChEBI" id="CHEBI:78442"/>
        <dbReference type="ChEBI" id="CHEBI:78536"/>
        <dbReference type="ChEBI" id="CHEBI:456215"/>
        <dbReference type="EC" id="6.1.1.1"/>
    </reaction>
</comment>
<dbReference type="FunFam" id="3.10.290.10:FF:000014">
    <property type="entry name" value="Tyrosine--tRNA ligase"/>
    <property type="match status" value="1"/>
</dbReference>
<dbReference type="EMBL" id="LQOT01000007">
    <property type="protein sequence ID" value="ORV53488.1"/>
    <property type="molecule type" value="Genomic_DNA"/>
</dbReference>
<organism evidence="14 15">
    <name type="scientific">Mycolicibacter engbaekii</name>
    <dbReference type="NCBI Taxonomy" id="188915"/>
    <lineage>
        <taxon>Bacteria</taxon>
        <taxon>Bacillati</taxon>
        <taxon>Actinomycetota</taxon>
        <taxon>Actinomycetes</taxon>
        <taxon>Mycobacteriales</taxon>
        <taxon>Mycobacteriaceae</taxon>
        <taxon>Mycolicibacter</taxon>
    </lineage>
</organism>
<comment type="function">
    <text evidence="11">Catalyzes the attachment of tyrosine to tRNA(Tyr) in a two-step reaction: tyrosine is first activated by ATP to form Tyr-AMP and then transferred to the acceptor end of tRNA(Tyr).</text>
</comment>
<dbReference type="PANTHER" id="PTHR11766">
    <property type="entry name" value="TYROSYL-TRNA SYNTHETASE"/>
    <property type="match status" value="1"/>
</dbReference>
<dbReference type="PRINTS" id="PR01040">
    <property type="entry name" value="TRNASYNTHTYR"/>
</dbReference>
<comment type="similarity">
    <text evidence="10 11">Belongs to the class-I aminoacyl-tRNA synthetase family. TyrS type 1 subfamily.</text>
</comment>
<dbReference type="CDD" id="cd00165">
    <property type="entry name" value="S4"/>
    <property type="match status" value="1"/>
</dbReference>
<evidence type="ECO:0000256" key="4">
    <source>
        <dbReference type="ARBA" id="ARBA00022741"/>
    </source>
</evidence>
<evidence type="ECO:0000256" key="1">
    <source>
        <dbReference type="ARBA" id="ARBA00004496"/>
    </source>
</evidence>
<dbReference type="GO" id="GO:0006437">
    <property type="term" value="P:tyrosyl-tRNA aminoacylation"/>
    <property type="evidence" value="ECO:0007669"/>
    <property type="project" value="UniProtKB-UniRule"/>
</dbReference>
<evidence type="ECO:0000313" key="15">
    <source>
        <dbReference type="Proteomes" id="UP000193465"/>
    </source>
</evidence>
<dbReference type="GO" id="GO:0004831">
    <property type="term" value="F:tyrosine-tRNA ligase activity"/>
    <property type="evidence" value="ECO:0007669"/>
    <property type="project" value="UniProtKB-UniRule"/>
</dbReference>
<dbReference type="FunFam" id="3.40.50.620:FF:000008">
    <property type="entry name" value="Tyrosine--tRNA ligase"/>
    <property type="match status" value="1"/>
</dbReference>
<protein>
    <recommendedName>
        <fullName evidence="11">Tyrosine--tRNA ligase</fullName>
        <ecNumber evidence="11">6.1.1.1</ecNumber>
    </recommendedName>
    <alternativeName>
        <fullName evidence="11">Tyrosyl-tRNA synthetase</fullName>
        <shortName evidence="11">TyrRS</shortName>
    </alternativeName>
</protein>
<name>A0A1X1U9R3_9MYCO</name>